<evidence type="ECO:0000259" key="1">
    <source>
        <dbReference type="Pfam" id="PF03861"/>
    </source>
</evidence>
<accession>A0ABS9N6Z8</accession>
<dbReference type="Proteomes" id="UP001201629">
    <property type="component" value="Unassembled WGS sequence"/>
</dbReference>
<evidence type="ECO:0000313" key="2">
    <source>
        <dbReference type="EMBL" id="MCG5445721.1"/>
    </source>
</evidence>
<name>A0ABS9N6Z8_9ACTN</name>
<protein>
    <submittedName>
        <fullName evidence="2">ANTAR domain-containing protein</fullName>
    </submittedName>
</protein>
<dbReference type="RefSeq" id="WP_238680673.1">
    <property type="nucleotide sequence ID" value="NZ_JAKKFD010000041.1"/>
</dbReference>
<sequence>MGERRCTPEQALAGLATMARDANRTVREVAQAMVERTADIAGR</sequence>
<organism evidence="2 3">
    <name type="scientific">Micromonospora trifolii</name>
    <dbReference type="NCBI Taxonomy" id="2911208"/>
    <lineage>
        <taxon>Bacteria</taxon>
        <taxon>Bacillati</taxon>
        <taxon>Actinomycetota</taxon>
        <taxon>Actinomycetes</taxon>
        <taxon>Micromonosporales</taxon>
        <taxon>Micromonosporaceae</taxon>
        <taxon>Micromonospora</taxon>
    </lineage>
</organism>
<dbReference type="InterPro" id="IPR036388">
    <property type="entry name" value="WH-like_DNA-bd_sf"/>
</dbReference>
<feature type="domain" description="ANTAR" evidence="1">
    <location>
        <begin position="1"/>
        <end position="34"/>
    </location>
</feature>
<comment type="caution">
    <text evidence="2">The sequence shown here is derived from an EMBL/GenBank/DDBJ whole genome shotgun (WGS) entry which is preliminary data.</text>
</comment>
<evidence type="ECO:0000313" key="3">
    <source>
        <dbReference type="Proteomes" id="UP001201629"/>
    </source>
</evidence>
<reference evidence="2 3" key="1">
    <citation type="submission" date="2022-01" db="EMBL/GenBank/DDBJ databases">
        <authorList>
            <person name="Riesco R."/>
            <person name="Trujillo M.E."/>
        </authorList>
    </citation>
    <scope>NUCLEOTIDE SEQUENCE [LARGE SCALE GENOMIC DNA]</scope>
    <source>
        <strain evidence="2 3">NIE79</strain>
    </source>
</reference>
<dbReference type="Pfam" id="PF03861">
    <property type="entry name" value="ANTAR"/>
    <property type="match status" value="1"/>
</dbReference>
<gene>
    <name evidence="2" type="ORF">NIE79_004242</name>
</gene>
<dbReference type="InterPro" id="IPR005561">
    <property type="entry name" value="ANTAR"/>
</dbReference>
<dbReference type="EMBL" id="JAKKFD010000041">
    <property type="protein sequence ID" value="MCG5445721.1"/>
    <property type="molecule type" value="Genomic_DNA"/>
</dbReference>
<keyword evidence="3" id="KW-1185">Reference proteome</keyword>
<dbReference type="Gene3D" id="1.10.10.10">
    <property type="entry name" value="Winged helix-like DNA-binding domain superfamily/Winged helix DNA-binding domain"/>
    <property type="match status" value="1"/>
</dbReference>
<proteinExistence type="predicted"/>